<evidence type="ECO:0000256" key="1">
    <source>
        <dbReference type="SAM" id="Coils"/>
    </source>
</evidence>
<feature type="coiled-coil region" evidence="1">
    <location>
        <begin position="74"/>
        <end position="101"/>
    </location>
</feature>
<feature type="domain" description="Hemerythrin-like" evidence="2">
    <location>
        <begin position="13"/>
        <end position="131"/>
    </location>
</feature>
<evidence type="ECO:0000259" key="2">
    <source>
        <dbReference type="Pfam" id="PF01814"/>
    </source>
</evidence>
<feature type="non-terminal residue" evidence="3">
    <location>
        <position position="1"/>
    </location>
</feature>
<proteinExistence type="predicted"/>
<reference evidence="3" key="1">
    <citation type="submission" date="2018-05" db="EMBL/GenBank/DDBJ databases">
        <authorList>
            <person name="Lanie J.A."/>
            <person name="Ng W.-L."/>
            <person name="Kazmierczak K.M."/>
            <person name="Andrzejewski T.M."/>
            <person name="Davidsen T.M."/>
            <person name="Wayne K.J."/>
            <person name="Tettelin H."/>
            <person name="Glass J.I."/>
            <person name="Rusch D."/>
            <person name="Podicherti R."/>
            <person name="Tsui H.-C.T."/>
            <person name="Winkler M.E."/>
        </authorList>
    </citation>
    <scope>NUCLEOTIDE SEQUENCE</scope>
</reference>
<dbReference type="AlphaFoldDB" id="A0A382BYC7"/>
<evidence type="ECO:0000313" key="3">
    <source>
        <dbReference type="EMBL" id="SVB18816.1"/>
    </source>
</evidence>
<dbReference type="InterPro" id="IPR012312">
    <property type="entry name" value="Hemerythrin-like"/>
</dbReference>
<dbReference type="EMBL" id="UINC01031956">
    <property type="protein sequence ID" value="SVB18816.1"/>
    <property type="molecule type" value="Genomic_DNA"/>
</dbReference>
<organism evidence="3">
    <name type="scientific">marine metagenome</name>
    <dbReference type="NCBI Taxonomy" id="408172"/>
    <lineage>
        <taxon>unclassified sequences</taxon>
        <taxon>metagenomes</taxon>
        <taxon>ecological metagenomes</taxon>
    </lineage>
</organism>
<keyword evidence="1" id="KW-0175">Coiled coil</keyword>
<dbReference type="Pfam" id="PF01814">
    <property type="entry name" value="Hemerythrin"/>
    <property type="match status" value="1"/>
</dbReference>
<dbReference type="Gene3D" id="1.20.120.520">
    <property type="entry name" value="nmb1532 protein domain like"/>
    <property type="match status" value="1"/>
</dbReference>
<sequence length="169" mass="19524">VKRHPSLVPLSHDHHDALVLAQGLILGSAKSLRSNWPSDRRMQVDRVVEFFKATLQGHFDLEEAYIFPLVLERIQNQAALIADLRQDHKRLRRLIEELERTPSSDLDTKLPALGRLIEVHIRKEERGLFQAIQNDLNPAELDKIGKKLAVHDRVRGDCRLDRVEKRKTV</sequence>
<name>A0A382BYC7_9ZZZZ</name>
<protein>
    <recommendedName>
        <fullName evidence="2">Hemerythrin-like domain-containing protein</fullName>
    </recommendedName>
</protein>
<accession>A0A382BYC7</accession>
<gene>
    <name evidence="3" type="ORF">METZ01_LOCUS171670</name>
</gene>